<comment type="caution">
    <text evidence="1">The sequence shown here is derived from an EMBL/GenBank/DDBJ whole genome shotgun (WGS) entry which is preliminary data.</text>
</comment>
<keyword evidence="2" id="KW-1185">Reference proteome</keyword>
<evidence type="ECO:0000313" key="2">
    <source>
        <dbReference type="Proteomes" id="UP001148737"/>
    </source>
</evidence>
<evidence type="ECO:0000313" key="1">
    <source>
        <dbReference type="EMBL" id="KAJ3482019.1"/>
    </source>
</evidence>
<accession>A0ACC1QNF7</accession>
<name>A0ACC1QNF7_9HYPO</name>
<reference evidence="1" key="1">
    <citation type="submission" date="2022-07" db="EMBL/GenBank/DDBJ databases">
        <title>Genome Sequence of Lecanicillium saksenae.</title>
        <authorList>
            <person name="Buettner E."/>
        </authorList>
    </citation>
    <scope>NUCLEOTIDE SEQUENCE</scope>
    <source>
        <strain evidence="1">VT-O1</strain>
    </source>
</reference>
<sequence length="561" mass="62234">MEPMAIVNLAKRLVLLGLVATSVASKQRPLQSHKDKAFHHGNPLTDEFGRYVTDLMDEWKVPGLSVAVIDGEDVYSQGYGFARLPDTPVTPDTLFLGGSTTKAHLAAALAHLISSGDYAAAFPQGWSTPISSIIRDDFVLQDEWATAHITLEDAVSHRTGMPRHDIAWAGTSEPNDTSNPHKTNKATVRNLRNLPPTAEPRVVFQYCNLMFTVLSHVVETVTASWLGDVLRSVIWQPLDMKSTFLSYSEARKSENEIATGYFWDEDAEQYVAVEEDPVQFSSGAGAIITNAVDYSKWVRCLLYETEPFSAATHREIKTARMLAIPNPSPGWGVSSYGLGWQVTTFHGAAVYQHNGGTQNFGTNVFWMPEIKFGVVAFANTAGTGNIIEEILTQKLVEDRLGIPPEDRPDNGSHEQRRQIEQAKRDFDNATNILYPGHATDSPSSKVDYELLAGTYRDAGYGTYSFKVEKLPITGFKGSQGQQRLVALRDDLLIPMRLVLQHVVGDYWVAYLLPVLGSSMTRTFYAVKFIIGVDGKPAAFELTWREATDRLSATKTRFERVH</sequence>
<organism evidence="1 2">
    <name type="scientific">Lecanicillium saksenae</name>
    <dbReference type="NCBI Taxonomy" id="468837"/>
    <lineage>
        <taxon>Eukaryota</taxon>
        <taxon>Fungi</taxon>
        <taxon>Dikarya</taxon>
        <taxon>Ascomycota</taxon>
        <taxon>Pezizomycotina</taxon>
        <taxon>Sordariomycetes</taxon>
        <taxon>Hypocreomycetidae</taxon>
        <taxon>Hypocreales</taxon>
        <taxon>Cordycipitaceae</taxon>
        <taxon>Lecanicillium</taxon>
    </lineage>
</organism>
<dbReference type="Proteomes" id="UP001148737">
    <property type="component" value="Unassembled WGS sequence"/>
</dbReference>
<proteinExistence type="predicted"/>
<gene>
    <name evidence="1" type="ORF">NLG97_g7678</name>
</gene>
<dbReference type="EMBL" id="JANAKD010001211">
    <property type="protein sequence ID" value="KAJ3482019.1"/>
    <property type="molecule type" value="Genomic_DNA"/>
</dbReference>
<protein>
    <submittedName>
        <fullName evidence="1">Uncharacterized protein</fullName>
    </submittedName>
</protein>